<dbReference type="Proteomes" id="UP000773850">
    <property type="component" value="Unassembled WGS sequence"/>
</dbReference>
<dbReference type="Pfam" id="PF00902">
    <property type="entry name" value="TatC"/>
    <property type="match status" value="1"/>
</dbReference>
<feature type="transmembrane region" description="Helical" evidence="5">
    <location>
        <begin position="162"/>
        <end position="188"/>
    </location>
</feature>
<evidence type="ECO:0000256" key="5">
    <source>
        <dbReference type="HAMAP-Rule" id="MF_00902"/>
    </source>
</evidence>
<keyword evidence="3 5" id="KW-1133">Transmembrane helix</keyword>
<feature type="transmembrane region" description="Helical" evidence="5">
    <location>
        <begin position="27"/>
        <end position="54"/>
    </location>
</feature>
<evidence type="ECO:0000313" key="8">
    <source>
        <dbReference type="Proteomes" id="UP000075517"/>
    </source>
</evidence>
<evidence type="ECO:0000256" key="3">
    <source>
        <dbReference type="ARBA" id="ARBA00022989"/>
    </source>
</evidence>
<keyword evidence="9" id="KW-1185">Reference proteome</keyword>
<comment type="similarity">
    <text evidence="5">Belongs to the TatC family.</text>
</comment>
<dbReference type="GO" id="GO:0009977">
    <property type="term" value="F:proton motive force dependent protein transmembrane transporter activity"/>
    <property type="evidence" value="ECO:0007669"/>
    <property type="project" value="TreeGrafter"/>
</dbReference>
<dbReference type="EMBL" id="LUCS01000036">
    <property type="protein sequence ID" value="KAF6509393.1"/>
    <property type="molecule type" value="Genomic_DNA"/>
</dbReference>
<name>A0A150NCS9_GEOSE</name>
<dbReference type="HAMAP" id="MF_00902">
    <property type="entry name" value="TatC"/>
    <property type="match status" value="1"/>
</dbReference>
<keyword evidence="5" id="KW-0813">Transport</keyword>
<dbReference type="GO" id="GO:0033281">
    <property type="term" value="C:TAT protein transport complex"/>
    <property type="evidence" value="ECO:0007669"/>
    <property type="project" value="UniProtKB-UniRule"/>
</dbReference>
<dbReference type="EMBL" id="LQYY01000048">
    <property type="protein sequence ID" value="KYD34489.1"/>
    <property type="molecule type" value="Genomic_DNA"/>
</dbReference>
<dbReference type="PANTHER" id="PTHR30371:SF0">
    <property type="entry name" value="SEC-INDEPENDENT PROTEIN TRANSLOCASE PROTEIN TATC, CHLOROPLASTIC-RELATED"/>
    <property type="match status" value="1"/>
</dbReference>
<evidence type="ECO:0000313" key="7">
    <source>
        <dbReference type="EMBL" id="KYD34489.1"/>
    </source>
</evidence>
<dbReference type="InterPro" id="IPR002033">
    <property type="entry name" value="TatC"/>
</dbReference>
<comment type="caution">
    <text evidence="5">Lacks conserved residue(s) required for the propagation of feature annotation.</text>
</comment>
<dbReference type="PATRIC" id="fig|1422.17.peg.2686"/>
<keyword evidence="4 5" id="KW-0472">Membrane</keyword>
<accession>A0A150NCS9</accession>
<dbReference type="NCBIfam" id="TIGR00945">
    <property type="entry name" value="tatC"/>
    <property type="match status" value="1"/>
</dbReference>
<dbReference type="PANTHER" id="PTHR30371">
    <property type="entry name" value="SEC-INDEPENDENT PROTEIN TRANSLOCASE PROTEIN TATC"/>
    <property type="match status" value="1"/>
</dbReference>
<organism evidence="7 8">
    <name type="scientific">Geobacillus stearothermophilus</name>
    <name type="common">Bacillus stearothermophilus</name>
    <dbReference type="NCBI Taxonomy" id="1422"/>
    <lineage>
        <taxon>Bacteria</taxon>
        <taxon>Bacillati</taxon>
        <taxon>Bacillota</taxon>
        <taxon>Bacilli</taxon>
        <taxon>Bacillales</taxon>
        <taxon>Anoxybacillaceae</taxon>
        <taxon>Geobacillus</taxon>
    </lineage>
</organism>
<evidence type="ECO:0000313" key="6">
    <source>
        <dbReference type="EMBL" id="KAF6509393.1"/>
    </source>
</evidence>
<comment type="subunit">
    <text evidence="5">Forms a complex with TatA.</text>
</comment>
<dbReference type="GO" id="GO:0065002">
    <property type="term" value="P:intracellular protein transmembrane transport"/>
    <property type="evidence" value="ECO:0007669"/>
    <property type="project" value="TreeGrafter"/>
</dbReference>
<evidence type="ECO:0000256" key="1">
    <source>
        <dbReference type="ARBA" id="ARBA00004141"/>
    </source>
</evidence>
<proteinExistence type="inferred from homology"/>
<dbReference type="Proteomes" id="UP000075517">
    <property type="component" value="Unassembled WGS sequence"/>
</dbReference>
<dbReference type="PROSITE" id="PS01218">
    <property type="entry name" value="TATC"/>
    <property type="match status" value="1"/>
</dbReference>
<feature type="transmembrane region" description="Helical" evidence="5">
    <location>
        <begin position="200"/>
        <end position="215"/>
    </location>
</feature>
<dbReference type="GO" id="GO:0043953">
    <property type="term" value="P:protein transport by the Tat complex"/>
    <property type="evidence" value="ECO:0007669"/>
    <property type="project" value="UniProtKB-UniRule"/>
</dbReference>
<feature type="transmembrane region" description="Helical" evidence="5">
    <location>
        <begin position="111"/>
        <end position="138"/>
    </location>
</feature>
<dbReference type="AlphaFoldDB" id="A0A150NCS9"/>
<reference evidence="6 9" key="2">
    <citation type="submission" date="2016-03" db="EMBL/GenBank/DDBJ databases">
        <title>Spore heat resistance.</title>
        <authorList>
            <person name="Boekhorst J."/>
            <person name="Berendsen E.M."/>
            <person name="Wells-Bennik M.H."/>
            <person name="Kuipers O.P."/>
        </authorList>
    </citation>
    <scope>NUCLEOTIDE SEQUENCE [LARGE SCALE GENOMIC DNA]</scope>
    <source>
        <strain evidence="6 9">GS8</strain>
    </source>
</reference>
<reference evidence="7 8" key="1">
    <citation type="submission" date="2016-01" db="EMBL/GenBank/DDBJ databases">
        <title>Draft Genome Sequences of Seven Thermophilic Sporeformers Isolated from Foods.</title>
        <authorList>
            <person name="Berendsen E.M."/>
            <person name="Wells-Bennik M.H."/>
            <person name="Krawcyk A.O."/>
            <person name="De Jong A."/>
            <person name="Holsappel S."/>
            <person name="Eijlander R.T."/>
            <person name="Kuipers O.P."/>
        </authorList>
    </citation>
    <scope>NUCLEOTIDE SEQUENCE [LARGE SCALE GENOMIC DNA]</scope>
    <source>
        <strain evidence="7 8">B4114</strain>
    </source>
</reference>
<gene>
    <name evidence="5" type="primary">tatC</name>
    <name evidence="7" type="ORF">B4114_0241</name>
    <name evidence="6" type="ORF">GS8_3306</name>
</gene>
<evidence type="ECO:0000313" key="9">
    <source>
        <dbReference type="Proteomes" id="UP000773850"/>
    </source>
</evidence>
<keyword evidence="2 5" id="KW-0812">Transmembrane</keyword>
<keyword evidence="5" id="KW-0653">Protein transport</keyword>
<dbReference type="InterPro" id="IPR019820">
    <property type="entry name" value="Sec-indep_translocase_CS"/>
</dbReference>
<feature type="transmembrane region" description="Helical" evidence="5">
    <location>
        <begin position="74"/>
        <end position="99"/>
    </location>
</feature>
<dbReference type="PRINTS" id="PR01840">
    <property type="entry name" value="TATCFAMILY"/>
</dbReference>
<evidence type="ECO:0000256" key="4">
    <source>
        <dbReference type="ARBA" id="ARBA00023136"/>
    </source>
</evidence>
<sequence length="257" mass="29180">MTRQDGETMNDKEMSVYEHLGELRKRLIIVLLFFVAALVASFFFVDDVIVYLQHTAEAKQLTMNAFRLTDPIKVYFQFAFVIAAVLTAPVLLYQIWAFVSPGLYEKERKATLSYIPASIILFLAGVGFAYFVLFPFVVRFMNQLAERLGIQQMIGINEYFQFLLQLVLPFGIVFQLPIVVLFFTRLGLITPQLLVRIRKYAYLALLILAAAITPPDVLSQVIVMIPLTLLYEGSIWVAKIGYRKAQLAAEEGSGDPY</sequence>
<evidence type="ECO:0000256" key="2">
    <source>
        <dbReference type="ARBA" id="ARBA00022692"/>
    </source>
</evidence>
<keyword evidence="5" id="KW-1003">Cell membrane</keyword>
<comment type="caution">
    <text evidence="7">The sequence shown here is derived from an EMBL/GenBank/DDBJ whole genome shotgun (WGS) entry which is preliminary data.</text>
</comment>
<protein>
    <recommendedName>
        <fullName evidence="5">Sec-independent protein translocase protein TatC</fullName>
    </recommendedName>
</protein>
<keyword evidence="5" id="KW-0811">Translocation</keyword>
<comment type="subcellular location">
    <subcellularLocation>
        <location evidence="5">Cell membrane</location>
        <topology evidence="5">Multi-pass membrane protein</topology>
    </subcellularLocation>
    <subcellularLocation>
        <location evidence="1">Membrane</location>
        <topology evidence="1">Multi-pass membrane protein</topology>
    </subcellularLocation>
</comment>
<comment type="function">
    <text evidence="5">Part of the twin-arginine translocation (Tat) system that transports large folded proteins containing a characteristic twin-arginine motif in their signal peptide across membranes.</text>
</comment>